<evidence type="ECO:0000313" key="2">
    <source>
        <dbReference type="Proteomes" id="UP000280834"/>
    </source>
</evidence>
<reference evidence="3" key="1">
    <citation type="submission" date="2017-02" db="UniProtKB">
        <authorList>
            <consortium name="WormBaseParasite"/>
        </authorList>
    </citation>
    <scope>IDENTIFICATION</scope>
</reference>
<sequence length="45" mass="5285">MCLVDGENKSNQLLESCHYYSLSFYRFSFHNSLCYIENIVERGSS</sequence>
<dbReference type="AlphaFoldDB" id="A0A0R3Q4T8"/>
<reference evidence="1 2" key="2">
    <citation type="submission" date="2018-11" db="EMBL/GenBank/DDBJ databases">
        <authorList>
            <consortium name="Pathogen Informatics"/>
        </authorList>
    </citation>
    <scope>NUCLEOTIDE SEQUENCE [LARGE SCALE GENOMIC DNA]</scope>
</reference>
<proteinExistence type="predicted"/>
<organism evidence="3">
    <name type="scientific">Brugia timori</name>
    <dbReference type="NCBI Taxonomy" id="42155"/>
    <lineage>
        <taxon>Eukaryota</taxon>
        <taxon>Metazoa</taxon>
        <taxon>Ecdysozoa</taxon>
        <taxon>Nematoda</taxon>
        <taxon>Chromadorea</taxon>
        <taxon>Rhabditida</taxon>
        <taxon>Spirurina</taxon>
        <taxon>Spiruromorpha</taxon>
        <taxon>Filarioidea</taxon>
        <taxon>Onchocercidae</taxon>
        <taxon>Brugia</taxon>
    </lineage>
</organism>
<name>A0A0R3Q4T8_9BILA</name>
<keyword evidence="2" id="KW-1185">Reference proteome</keyword>
<evidence type="ECO:0000313" key="3">
    <source>
        <dbReference type="WBParaSite" id="BTMF_0000132801-mRNA-1"/>
    </source>
</evidence>
<dbReference type="Proteomes" id="UP000280834">
    <property type="component" value="Unassembled WGS sequence"/>
</dbReference>
<dbReference type="EMBL" id="UZAG01000411">
    <property type="protein sequence ID" value="VDO08298.1"/>
    <property type="molecule type" value="Genomic_DNA"/>
</dbReference>
<accession>A0A0R3Q4T8</accession>
<evidence type="ECO:0000313" key="1">
    <source>
        <dbReference type="EMBL" id="VDO08298.1"/>
    </source>
</evidence>
<dbReference type="WBParaSite" id="BTMF_0000132801-mRNA-1">
    <property type="protein sequence ID" value="BTMF_0000132801-mRNA-1"/>
    <property type="gene ID" value="BTMF_0000132801"/>
</dbReference>
<protein>
    <submittedName>
        <fullName evidence="1 3">Uncharacterized protein</fullName>
    </submittedName>
</protein>
<gene>
    <name evidence="1" type="ORF">BTMF_LOCUS670</name>
</gene>